<accession>A0A7K1SBM5</accession>
<evidence type="ECO:0000313" key="1">
    <source>
        <dbReference type="EMBL" id="MVM30966.1"/>
    </source>
</evidence>
<proteinExistence type="predicted"/>
<evidence type="ECO:0008006" key="3">
    <source>
        <dbReference type="Google" id="ProtNLM"/>
    </source>
</evidence>
<reference evidence="1 2" key="1">
    <citation type="submission" date="2019-12" db="EMBL/GenBank/DDBJ databases">
        <title>Spirosoma sp. HMF4905 genome sequencing and assembly.</title>
        <authorList>
            <person name="Kang H."/>
            <person name="Cha I."/>
            <person name="Kim H."/>
            <person name="Joh K."/>
        </authorList>
    </citation>
    <scope>NUCLEOTIDE SEQUENCE [LARGE SCALE GENOMIC DNA]</scope>
    <source>
        <strain evidence="1 2">HMF4905</strain>
    </source>
</reference>
<keyword evidence="2" id="KW-1185">Reference proteome</keyword>
<protein>
    <recommendedName>
        <fullName evidence="3">Two component regulator propeller</fullName>
    </recommendedName>
</protein>
<dbReference type="AlphaFoldDB" id="A0A7K1SBM5"/>
<dbReference type="RefSeq" id="WP_157585400.1">
    <property type="nucleotide sequence ID" value="NZ_WPIN01000004.1"/>
</dbReference>
<dbReference type="EMBL" id="WPIN01000004">
    <property type="protein sequence ID" value="MVM30966.1"/>
    <property type="molecule type" value="Genomic_DNA"/>
</dbReference>
<gene>
    <name evidence="1" type="ORF">GO755_13070</name>
</gene>
<dbReference type="Proteomes" id="UP000436006">
    <property type="component" value="Unassembled WGS sequence"/>
</dbReference>
<organism evidence="1 2">
    <name type="scientific">Spirosoma arboris</name>
    <dbReference type="NCBI Taxonomy" id="2682092"/>
    <lineage>
        <taxon>Bacteria</taxon>
        <taxon>Pseudomonadati</taxon>
        <taxon>Bacteroidota</taxon>
        <taxon>Cytophagia</taxon>
        <taxon>Cytophagales</taxon>
        <taxon>Cytophagaceae</taxon>
        <taxon>Spirosoma</taxon>
    </lineage>
</organism>
<comment type="caution">
    <text evidence="1">The sequence shown here is derived from an EMBL/GenBank/DDBJ whole genome shotgun (WGS) entry which is preliminary data.</text>
</comment>
<dbReference type="SUPFAM" id="SSF63829">
    <property type="entry name" value="Calcium-dependent phosphotriesterase"/>
    <property type="match status" value="1"/>
</dbReference>
<dbReference type="InterPro" id="IPR015943">
    <property type="entry name" value="WD40/YVTN_repeat-like_dom_sf"/>
</dbReference>
<evidence type="ECO:0000313" key="2">
    <source>
        <dbReference type="Proteomes" id="UP000436006"/>
    </source>
</evidence>
<name>A0A7K1SBM5_9BACT</name>
<dbReference type="Gene3D" id="2.130.10.10">
    <property type="entry name" value="YVTN repeat-like/Quinoprotein amine dehydrogenase"/>
    <property type="match status" value="1"/>
</dbReference>
<sequence length="716" mass="81841">MITKSAMLVKPIFQLLALLLTPILVWSHASYGQSFVQEVATSYTVESGLTKGKITAIALVNNSPLAFSNNDIYELSGHTWRSKTGHIPAKPASALTQIEGAKVLSSVTYQNRLIVGTAKGLYRLTGKKIERLMPSNEKYNWALRKVSVVLVDSRNRLWFGAEEGVGYLDGTHWHLFTGKEGLPYNQFTCGATAPNGVVWFGTSKGAIKVENDFFTYRFSQRWLPDDVVNDIAIAKDGTAWFATNNGVGQIKPTSITLEQKADYFTQQVEQRHNRMGFIAQSHLKKQFDRESWEHAISDNDGMYTAMYGAAQAFRYAATGNPQAKILADRCFNSCKWLVDISHEPGFPARVIIPIDWPEPVNEQYGHEYNKRHQQSDPMWKDIYPRFPKSKDGNYRWKCDTSSDELAGHFFFYGIYYDLVAKTDEEKKAVQDVVRAITDHLIRHGYKLVDHDGKVTRWGDFSPEYFNSVYGYDQRGLNSMMMLSFLNVAKHVTGDNKYDLEADKLRKQYNYHIFALHPKEFFPPENVVPWDNNLCLMSLYGLINYETDPSLLLMYRQALETAWLHVSKQKNAFWDAIYQSLANKFTGLADQKYFEGKNLFPENHLYAPSLVQSCYKASNNPAFILENLQKIPLDLIGYTMDNTHRLDIVFDPTPGQDPTKGWRTDGYALPIDERGHVRQDRDGFALRLSEGDGNDEHEGTFFLLPYYMSVYHNLIQP</sequence>